<accession>A0A1E3NXS9</accession>
<organism evidence="1 2">
    <name type="scientific">Wickerhamomyces anomalus (strain ATCC 58044 / CBS 1984 / NCYC 433 / NRRL Y-366-8)</name>
    <name type="common">Yeast</name>
    <name type="synonym">Hansenula anomala</name>
    <dbReference type="NCBI Taxonomy" id="683960"/>
    <lineage>
        <taxon>Eukaryota</taxon>
        <taxon>Fungi</taxon>
        <taxon>Dikarya</taxon>
        <taxon>Ascomycota</taxon>
        <taxon>Saccharomycotina</taxon>
        <taxon>Saccharomycetes</taxon>
        <taxon>Phaffomycetales</taxon>
        <taxon>Wickerhamomycetaceae</taxon>
        <taxon>Wickerhamomyces</taxon>
    </lineage>
</organism>
<evidence type="ECO:0000313" key="1">
    <source>
        <dbReference type="EMBL" id="ODQ57492.1"/>
    </source>
</evidence>
<dbReference type="AlphaFoldDB" id="A0A1E3NXS9"/>
<protein>
    <submittedName>
        <fullName evidence="1">Uncharacterized protein</fullName>
    </submittedName>
</protein>
<dbReference type="InterPro" id="IPR010770">
    <property type="entry name" value="Ecd"/>
</dbReference>
<dbReference type="EMBL" id="KV454213">
    <property type="protein sequence ID" value="ODQ57492.1"/>
    <property type="molecule type" value="Genomic_DNA"/>
</dbReference>
<evidence type="ECO:0000313" key="2">
    <source>
        <dbReference type="Proteomes" id="UP000094112"/>
    </source>
</evidence>
<proteinExistence type="predicted"/>
<dbReference type="PANTHER" id="PTHR13060">
    <property type="entry name" value="SGT1 PROTEIN HSGT1 SUPPRESSOR OF GCR2"/>
    <property type="match status" value="1"/>
</dbReference>
<gene>
    <name evidence="1" type="ORF">WICANDRAFT_96815</name>
</gene>
<dbReference type="GO" id="GO:0005634">
    <property type="term" value="C:nucleus"/>
    <property type="evidence" value="ECO:0007669"/>
    <property type="project" value="TreeGrafter"/>
</dbReference>
<dbReference type="RefSeq" id="XP_019036699.1">
    <property type="nucleotide sequence ID" value="XM_019186539.1"/>
</dbReference>
<dbReference type="OrthoDB" id="27237at2759"/>
<reference evidence="1 2" key="1">
    <citation type="journal article" date="2016" name="Proc. Natl. Acad. Sci. U.S.A.">
        <title>Comparative genomics of biotechnologically important yeasts.</title>
        <authorList>
            <person name="Riley R."/>
            <person name="Haridas S."/>
            <person name="Wolfe K.H."/>
            <person name="Lopes M.R."/>
            <person name="Hittinger C.T."/>
            <person name="Goeker M."/>
            <person name="Salamov A.A."/>
            <person name="Wisecaver J.H."/>
            <person name="Long T.M."/>
            <person name="Calvey C.H."/>
            <person name="Aerts A.L."/>
            <person name="Barry K.W."/>
            <person name="Choi C."/>
            <person name="Clum A."/>
            <person name="Coughlan A.Y."/>
            <person name="Deshpande S."/>
            <person name="Douglass A.P."/>
            <person name="Hanson S.J."/>
            <person name="Klenk H.-P."/>
            <person name="LaButti K.M."/>
            <person name="Lapidus A."/>
            <person name="Lindquist E.A."/>
            <person name="Lipzen A.M."/>
            <person name="Meier-Kolthoff J.P."/>
            <person name="Ohm R.A."/>
            <person name="Otillar R.P."/>
            <person name="Pangilinan J.L."/>
            <person name="Peng Y."/>
            <person name="Rokas A."/>
            <person name="Rosa C.A."/>
            <person name="Scheuner C."/>
            <person name="Sibirny A.A."/>
            <person name="Slot J.C."/>
            <person name="Stielow J.B."/>
            <person name="Sun H."/>
            <person name="Kurtzman C.P."/>
            <person name="Blackwell M."/>
            <person name="Grigoriev I.V."/>
            <person name="Jeffries T.W."/>
        </authorList>
    </citation>
    <scope>NUCLEOTIDE SEQUENCE [LARGE SCALE GENOMIC DNA]</scope>
    <source>
        <strain evidence="2">ATCC 58044 / CBS 1984 / NCYC 433 / NRRL Y-366-8</strain>
    </source>
</reference>
<dbReference type="Pfam" id="PF07093">
    <property type="entry name" value="SGT1"/>
    <property type="match status" value="1"/>
</dbReference>
<feature type="non-terminal residue" evidence="1">
    <location>
        <position position="367"/>
    </location>
</feature>
<dbReference type="GeneID" id="30203785"/>
<name>A0A1E3NXS9_WICAA</name>
<dbReference type="Proteomes" id="UP000094112">
    <property type="component" value="Unassembled WGS sequence"/>
</dbReference>
<keyword evidence="2" id="KW-1185">Reference proteome</keyword>
<dbReference type="STRING" id="683960.A0A1E3NXS9"/>
<sequence>MDPDSIWGQLKNVYFEKETLVVSMFHINPMLTREEIKIELERVKKDLEVRFDPWINHYVWNESPITFQMTEHDDVDYIYGELVFGDYFADEWLVTQILFDLSKTYEDLYIHLSDNEGEFLLIEGAQYLPDWLEPDNAGNRDWINHGRILIIPEEYYKDRSLKLAEALKFLDRAVYKCLKVEELDNAVIKKVKQFPKVALEGQISLEVTVPRKIAEITNEKVSPKLDDLVDLKIQTTALAYLFVDYYLKSQNLTSPKVDGGKLVTQAVEMYLKEDSNLNLTYTPSDQDLKSFNEQGDVLQKELVRLMRIDKFVEPNLDFGDLPTGEDGLQQDDEIISRLESFFKDTNAGLDGVETPADKTGLPKAKIE</sequence>
<dbReference type="PANTHER" id="PTHR13060:SF0">
    <property type="entry name" value="PROTEIN ECDYSONELESS HOMOLOG"/>
    <property type="match status" value="1"/>
</dbReference>